<organism evidence="2 3">
    <name type="scientific">Flavobacterium noncentrifugens</name>
    <dbReference type="NCBI Taxonomy" id="1128970"/>
    <lineage>
        <taxon>Bacteria</taxon>
        <taxon>Pseudomonadati</taxon>
        <taxon>Bacteroidota</taxon>
        <taxon>Flavobacteriia</taxon>
        <taxon>Flavobacteriales</taxon>
        <taxon>Flavobacteriaceae</taxon>
        <taxon>Flavobacterium</taxon>
    </lineage>
</organism>
<evidence type="ECO:0000259" key="1">
    <source>
        <dbReference type="Pfam" id="PF00534"/>
    </source>
</evidence>
<dbReference type="Pfam" id="PF00534">
    <property type="entry name" value="Glycos_transf_1"/>
    <property type="match status" value="1"/>
</dbReference>
<protein>
    <submittedName>
        <fullName evidence="2">Glycosyltransferase involved in cell wall bisynthesis</fullName>
    </submittedName>
</protein>
<keyword evidence="2" id="KW-0808">Transferase</keyword>
<evidence type="ECO:0000313" key="3">
    <source>
        <dbReference type="Proteomes" id="UP000199580"/>
    </source>
</evidence>
<evidence type="ECO:0000313" key="2">
    <source>
        <dbReference type="EMBL" id="SDJ62163.1"/>
    </source>
</evidence>
<keyword evidence="3" id="KW-1185">Reference proteome</keyword>
<gene>
    <name evidence="2" type="ORF">SAMN04487935_1225</name>
</gene>
<accession>A0A1G8V823</accession>
<dbReference type="InterPro" id="IPR001296">
    <property type="entry name" value="Glyco_trans_1"/>
</dbReference>
<dbReference type="OrthoDB" id="9790710at2"/>
<dbReference type="RefSeq" id="WP_091392813.1">
    <property type="nucleotide sequence ID" value="NZ_BKAI01000003.1"/>
</dbReference>
<dbReference type="EMBL" id="FNEZ01000002">
    <property type="protein sequence ID" value="SDJ62163.1"/>
    <property type="molecule type" value="Genomic_DNA"/>
</dbReference>
<dbReference type="PANTHER" id="PTHR12526">
    <property type="entry name" value="GLYCOSYLTRANSFERASE"/>
    <property type="match status" value="1"/>
</dbReference>
<dbReference type="AlphaFoldDB" id="A0A1G8V823"/>
<feature type="domain" description="Glycosyl transferase family 1" evidence="1">
    <location>
        <begin position="188"/>
        <end position="350"/>
    </location>
</feature>
<dbReference type="Gene3D" id="3.40.50.2000">
    <property type="entry name" value="Glycogen Phosphorylase B"/>
    <property type="match status" value="2"/>
</dbReference>
<name>A0A1G8V823_9FLAO</name>
<sequence length="375" mass="42003">MKKKICFIVASPLTAKAFLLKHFEYLSEYFDIYLVADFEGVDFESSYLKGTKSISIKRNITLTDDAAALMSLRKYLKSMHFDAVQTVTPKAGLIGIFAAKLAGIKVRTHIFTGQVWHTKTGLFKKILKTIDRLIVRAATHILVDGQSQRQFLIKNGIITDKNSAVLGKGSISGVDTSRFVPDSQIRNKERAELQVANKAVFLFLGRMNADKGLLDLAEAFAMHHKKYPESALVLVGPDEENITPKIKEICKSCIDAVVFYGHTSKPFEVLQAADVFCLPSYREGFGTSIIEASLLEIPIISSDTYGLMETIVEGETGLRHKVGDAIEISQRMEQMMDPELRQAMGKNARQYVLDNFSAEMISKEWVAFYKRILKL</sequence>
<dbReference type="GO" id="GO:0016757">
    <property type="term" value="F:glycosyltransferase activity"/>
    <property type="evidence" value="ECO:0007669"/>
    <property type="project" value="InterPro"/>
</dbReference>
<dbReference type="STRING" id="1128970.SAMN04487935_1225"/>
<reference evidence="2 3" key="1">
    <citation type="submission" date="2016-10" db="EMBL/GenBank/DDBJ databases">
        <authorList>
            <person name="de Groot N.N."/>
        </authorList>
    </citation>
    <scope>NUCLEOTIDE SEQUENCE [LARGE SCALE GENOMIC DNA]</scope>
    <source>
        <strain evidence="2 3">CGMCC 1.10076</strain>
    </source>
</reference>
<dbReference type="SUPFAM" id="SSF53756">
    <property type="entry name" value="UDP-Glycosyltransferase/glycogen phosphorylase"/>
    <property type="match status" value="1"/>
</dbReference>
<proteinExistence type="predicted"/>
<dbReference type="PANTHER" id="PTHR12526:SF630">
    <property type="entry name" value="GLYCOSYLTRANSFERASE"/>
    <property type="match status" value="1"/>
</dbReference>
<dbReference type="Proteomes" id="UP000199580">
    <property type="component" value="Unassembled WGS sequence"/>
</dbReference>